<reference evidence="14 15" key="1">
    <citation type="submission" date="2024-09" db="EMBL/GenBank/DDBJ databases">
        <authorList>
            <person name="Sun Q."/>
            <person name="Mori K."/>
        </authorList>
    </citation>
    <scope>NUCLEOTIDE SEQUENCE [LARGE SCALE GENOMIC DNA]</scope>
    <source>
        <strain evidence="14 15">CECT 9424</strain>
    </source>
</reference>
<evidence type="ECO:0000256" key="1">
    <source>
        <dbReference type="ARBA" id="ARBA00005051"/>
    </source>
</evidence>
<dbReference type="PANTHER" id="PTHR43071">
    <property type="entry name" value="2-AMINO-4-HYDROXY-6-HYDROXYMETHYLDIHYDROPTERIDINE PYROPHOSPHOKINASE"/>
    <property type="match status" value="1"/>
</dbReference>
<evidence type="ECO:0000256" key="2">
    <source>
        <dbReference type="ARBA" id="ARBA00005810"/>
    </source>
</evidence>
<accession>A0ABV5I439</accession>
<name>A0ABV5I439_9RHOB</name>
<dbReference type="PANTHER" id="PTHR43071:SF1">
    <property type="entry name" value="2-AMINO-4-HYDROXY-6-HYDROXYMETHYLDIHYDROPTERIDINE PYROPHOSPHOKINASE"/>
    <property type="match status" value="1"/>
</dbReference>
<keyword evidence="9" id="KW-0289">Folate biosynthesis</keyword>
<evidence type="ECO:0000256" key="5">
    <source>
        <dbReference type="ARBA" id="ARBA00022679"/>
    </source>
</evidence>
<evidence type="ECO:0000259" key="13">
    <source>
        <dbReference type="PROSITE" id="PS00794"/>
    </source>
</evidence>
<comment type="similarity">
    <text evidence="2">Belongs to the HPPK family.</text>
</comment>
<dbReference type="InterPro" id="IPR035907">
    <property type="entry name" value="Hppk_sf"/>
</dbReference>
<comment type="caution">
    <text evidence="14">The sequence shown here is derived from an EMBL/GenBank/DDBJ whole genome shotgun (WGS) entry which is preliminary data.</text>
</comment>
<dbReference type="Gene3D" id="3.30.70.560">
    <property type="entry name" value="7,8-Dihydro-6-hydroxymethylpterin-pyrophosphokinase HPPK"/>
    <property type="match status" value="1"/>
</dbReference>
<evidence type="ECO:0000313" key="14">
    <source>
        <dbReference type="EMBL" id="MFB9151450.1"/>
    </source>
</evidence>
<dbReference type="PROSITE" id="PS00794">
    <property type="entry name" value="HPPK"/>
    <property type="match status" value="1"/>
</dbReference>
<dbReference type="NCBIfam" id="TIGR01498">
    <property type="entry name" value="folK"/>
    <property type="match status" value="1"/>
</dbReference>
<evidence type="ECO:0000313" key="15">
    <source>
        <dbReference type="Proteomes" id="UP001589670"/>
    </source>
</evidence>
<feature type="domain" description="7,8-dihydro-6-hydroxymethylpterin-pyrophosphokinase" evidence="13">
    <location>
        <begin position="98"/>
        <end position="109"/>
    </location>
</feature>
<evidence type="ECO:0000256" key="4">
    <source>
        <dbReference type="ARBA" id="ARBA00016218"/>
    </source>
</evidence>
<evidence type="ECO:0000256" key="8">
    <source>
        <dbReference type="ARBA" id="ARBA00022840"/>
    </source>
</evidence>
<comment type="function">
    <text evidence="10">Catalyzes the transfer of pyrophosphate from adenosine triphosphate (ATP) to 6-hydroxymethyl-7,8-dihydropterin, an enzymatic step in folate biosynthesis pathway.</text>
</comment>
<organism evidence="14 15">
    <name type="scientific">Roseovarius ramblicola</name>
    <dbReference type="NCBI Taxonomy" id="2022336"/>
    <lineage>
        <taxon>Bacteria</taxon>
        <taxon>Pseudomonadati</taxon>
        <taxon>Pseudomonadota</taxon>
        <taxon>Alphaproteobacteria</taxon>
        <taxon>Rhodobacterales</taxon>
        <taxon>Roseobacteraceae</taxon>
        <taxon>Roseovarius</taxon>
    </lineage>
</organism>
<keyword evidence="8" id="KW-0067">ATP-binding</keyword>
<evidence type="ECO:0000256" key="7">
    <source>
        <dbReference type="ARBA" id="ARBA00022777"/>
    </source>
</evidence>
<proteinExistence type="inferred from homology"/>
<protein>
    <recommendedName>
        <fullName evidence="4">2-amino-4-hydroxy-6-hydroxymethyldihydropteridine pyrophosphokinase</fullName>
        <ecNumber evidence="3">2.7.6.3</ecNumber>
    </recommendedName>
    <alternativeName>
        <fullName evidence="11">6-hydroxymethyl-7,8-dihydropterin pyrophosphokinase</fullName>
    </alternativeName>
    <alternativeName>
        <fullName evidence="12">7,8-dihydro-6-hydroxymethylpterin-pyrophosphokinase</fullName>
    </alternativeName>
</protein>
<keyword evidence="7" id="KW-0418">Kinase</keyword>
<dbReference type="CDD" id="cd00483">
    <property type="entry name" value="HPPK"/>
    <property type="match status" value="1"/>
</dbReference>
<comment type="pathway">
    <text evidence="1">Cofactor biosynthesis; tetrahydrofolate biosynthesis; 2-amino-4-hydroxy-6-hydroxymethyl-7,8-dihydropteridine diphosphate from 7,8-dihydroneopterin triphosphate: step 4/4.</text>
</comment>
<dbReference type="InterPro" id="IPR000550">
    <property type="entry name" value="Hppk"/>
</dbReference>
<dbReference type="SUPFAM" id="SSF55083">
    <property type="entry name" value="6-hydroxymethyl-7,8-dihydropterin pyrophosphokinase, HPPK"/>
    <property type="match status" value="1"/>
</dbReference>
<evidence type="ECO:0000256" key="3">
    <source>
        <dbReference type="ARBA" id="ARBA00013253"/>
    </source>
</evidence>
<sequence length="197" mass="21065">MTSNQLCLIALGANLPLRDGTGGDGPGATLDAALRHLGAMADTPPTASAFYRTPAFPRGSGPDFVNAAVALRMPGAPGDVLARLHAIEAEFGRSRAARWGARTLDLDLLAMGDRVLPDAAGHARWRALDTREAQGQVPDRLILPHPRMQERAFVLVPLADVAPDWRHPLLGKTVREMLAALPDAARAEVEALPNRRL</sequence>
<dbReference type="Pfam" id="PF01288">
    <property type="entry name" value="HPPK"/>
    <property type="match status" value="1"/>
</dbReference>
<keyword evidence="6" id="KW-0547">Nucleotide-binding</keyword>
<evidence type="ECO:0000256" key="11">
    <source>
        <dbReference type="ARBA" id="ARBA00029766"/>
    </source>
</evidence>
<dbReference type="GO" id="GO:0003848">
    <property type="term" value="F:2-amino-4-hydroxy-6-hydroxymethyldihydropteridine diphosphokinase activity"/>
    <property type="evidence" value="ECO:0007669"/>
    <property type="project" value="UniProtKB-EC"/>
</dbReference>
<gene>
    <name evidence="14" type="primary">folK</name>
    <name evidence="14" type="ORF">ACFFU4_16985</name>
</gene>
<dbReference type="EC" id="2.7.6.3" evidence="3"/>
<evidence type="ECO:0000256" key="10">
    <source>
        <dbReference type="ARBA" id="ARBA00029409"/>
    </source>
</evidence>
<evidence type="ECO:0000256" key="9">
    <source>
        <dbReference type="ARBA" id="ARBA00022909"/>
    </source>
</evidence>
<dbReference type="EMBL" id="JBHMEC010000030">
    <property type="protein sequence ID" value="MFB9151450.1"/>
    <property type="molecule type" value="Genomic_DNA"/>
</dbReference>
<evidence type="ECO:0000256" key="12">
    <source>
        <dbReference type="ARBA" id="ARBA00033413"/>
    </source>
</evidence>
<evidence type="ECO:0000256" key="6">
    <source>
        <dbReference type="ARBA" id="ARBA00022741"/>
    </source>
</evidence>
<keyword evidence="15" id="KW-1185">Reference proteome</keyword>
<keyword evidence="5 14" id="KW-0808">Transferase</keyword>
<dbReference type="Proteomes" id="UP001589670">
    <property type="component" value="Unassembled WGS sequence"/>
</dbReference>